<comment type="caution">
    <text evidence="1">The sequence shown here is derived from an EMBL/GenBank/DDBJ whole genome shotgun (WGS) entry which is preliminary data.</text>
</comment>
<evidence type="ECO:0000313" key="1">
    <source>
        <dbReference type="EMBL" id="TWB87151.1"/>
    </source>
</evidence>
<dbReference type="Pfam" id="PF13450">
    <property type="entry name" value="NAD_binding_8"/>
    <property type="match status" value="1"/>
</dbReference>
<reference evidence="1 2" key="1">
    <citation type="submission" date="2019-06" db="EMBL/GenBank/DDBJ databases">
        <title>Genomic Encyclopedia of Type Strains, Phase IV (KMG-V): Genome sequencing to study the core and pangenomes of soil and plant-associated prokaryotes.</title>
        <authorList>
            <person name="Whitman W."/>
        </authorList>
    </citation>
    <scope>NUCLEOTIDE SEQUENCE [LARGE SCALE GENOMIC DNA]</scope>
    <source>
        <strain evidence="1 2">BR 10355</strain>
    </source>
</reference>
<protein>
    <submittedName>
        <fullName evidence="1">Putative NAD(P)-binding protein</fullName>
    </submittedName>
</protein>
<organism evidence="1 2">
    <name type="scientific">Bradyrhizobium macuxiense</name>
    <dbReference type="NCBI Taxonomy" id="1755647"/>
    <lineage>
        <taxon>Bacteria</taxon>
        <taxon>Pseudomonadati</taxon>
        <taxon>Pseudomonadota</taxon>
        <taxon>Alphaproteobacteria</taxon>
        <taxon>Hyphomicrobiales</taxon>
        <taxon>Nitrobacteraceae</taxon>
        <taxon>Bradyrhizobium</taxon>
    </lineage>
</organism>
<dbReference type="EMBL" id="VITY01000023">
    <property type="protein sequence ID" value="TWB87151.1"/>
    <property type="molecule type" value="Genomic_DNA"/>
</dbReference>
<accession>A0A560KV60</accession>
<sequence>MGALTAAYWLTDPSLGGRYEVTVYTMGWRLGGKGASGRNQKRNGRIEEHGLHIWFGTYHNAIALMRSCYAELGRPPGAPLATFDDAFKPQRRLVLLEEIEGECHPWTIDSPDLPLIDGLTVLGLLRKLIGWLSGHVAGIPGFEQLRVADFAKTAHPKEAAAIAAMAGPAGVTNQTAQHLMDFAKARIQFLEPGTEDASRQAGVLSGIMRVVARMLFPLLELELPKDDAARRLWILAYLGITFARGMLDDQLYEKGFDAVENIEMRDWLAKHTSFDQPGDSPLADKLAFFSACLQAFYDASFSYVDGDAKQPNAAASVALRCILRIAFDYAGPIILEMQAGMGDTVFTPLYLVLKQRNVRFAFFHRLTNLQLDADLKSIAGMTFSRQVQIPDGTAYKPLITVNDLLCWPSTPLFGQITDGAALSASGANIEHWNSGWTDTGGEFSLARGVDFDHVVLGISYDVLPDVTHELSTDPRWKAMIGGLDSADTQAAQLWFAADRAQLGMDATPEIFGGYFEPWSSLVDFSHLLPREAWPAGNAPRYLNYTCGPLAKQTAPGDDAVYARLRDFLSADAAPLWPNAVDEAGFKYDLLYADPSLRGEDRLKAQYWRANTDPTERYVIAKANTASVRIQPGQTGFDNLSIAGEWADSGVNISSIEATVITGMRVSRALTGQPQRIAGEKDI</sequence>
<gene>
    <name evidence="1" type="ORF">FBZ93_12382</name>
</gene>
<keyword evidence="2" id="KW-1185">Reference proteome</keyword>
<name>A0A560KV60_9BRAD</name>
<evidence type="ECO:0000313" key="2">
    <source>
        <dbReference type="Proteomes" id="UP000321304"/>
    </source>
</evidence>
<dbReference type="AlphaFoldDB" id="A0A560KV60"/>
<dbReference type="Proteomes" id="UP000321304">
    <property type="component" value="Unassembled WGS sequence"/>
</dbReference>
<dbReference type="SUPFAM" id="SSF51971">
    <property type="entry name" value="Nucleotide-binding domain"/>
    <property type="match status" value="1"/>
</dbReference>
<proteinExistence type="predicted"/>